<dbReference type="HOGENOM" id="CLU_114051_2_3_2"/>
<dbReference type="EMBL" id="CP001941">
    <property type="protein sequence ID" value="ADD09123.1"/>
    <property type="molecule type" value="Genomic_DNA"/>
</dbReference>
<protein>
    <submittedName>
        <fullName evidence="1">Uncharacterized protein</fullName>
    </submittedName>
</protein>
<reference evidence="1" key="1">
    <citation type="submission" date="2010-02" db="EMBL/GenBank/DDBJ databases">
        <title>Complete sequence of Aciduliprofundum boonei T469.</title>
        <authorList>
            <consortium name="US DOE Joint Genome Institute"/>
            <person name="Lucas S."/>
            <person name="Copeland A."/>
            <person name="Lapidus A."/>
            <person name="Cheng J.-F."/>
            <person name="Bruce D."/>
            <person name="Goodwin L."/>
            <person name="Pitluck S."/>
            <person name="Saunders E."/>
            <person name="Detter J.C."/>
            <person name="Han C."/>
            <person name="Tapia R."/>
            <person name="Land M."/>
            <person name="Hauser L."/>
            <person name="Kyrpides N."/>
            <person name="Mikhailova N."/>
            <person name="Flores G."/>
            <person name="Reysenbach A.-L."/>
            <person name="Woyke T."/>
        </authorList>
    </citation>
    <scope>NUCLEOTIDE SEQUENCE</scope>
    <source>
        <strain evidence="1">T469</strain>
    </source>
</reference>
<dbReference type="STRING" id="439481.Aboo_1315"/>
<name>B5ICP1_ACIB4</name>
<gene>
    <name evidence="1" type="ordered locus">Aboo_1315</name>
</gene>
<dbReference type="InterPro" id="IPR005175">
    <property type="entry name" value="PPC_dom"/>
</dbReference>
<evidence type="ECO:0000313" key="2">
    <source>
        <dbReference type="Proteomes" id="UP000001400"/>
    </source>
</evidence>
<dbReference type="SUPFAM" id="SSF117856">
    <property type="entry name" value="AF0104/ALDC/Ptd012-like"/>
    <property type="match status" value="1"/>
</dbReference>
<dbReference type="PIRSF" id="PIRSF016702">
    <property type="entry name" value="DNA_bp_PD1"/>
    <property type="match status" value="1"/>
</dbReference>
<accession>B5ICP1</accession>
<sequence>MEYEKGRTFLFRVPEDEELVSYVNKFCDKNGIKMATLSAIGSLKKAKLGYFDISKGKYEEIAVEDVHELLLATGNVSIKEGKPFSHIHAILGYKDGSVKGGHLLKATVFVAELYIEELKGDVLERVPHGNLHLWKEE</sequence>
<dbReference type="eggNOG" id="arCOG04212">
    <property type="taxonomic scope" value="Archaea"/>
</dbReference>
<dbReference type="KEGG" id="abi:Aboo_1315"/>
<keyword evidence="2" id="KW-1185">Reference proteome</keyword>
<dbReference type="AlphaFoldDB" id="B5ICP1"/>
<dbReference type="InterPro" id="IPR025707">
    <property type="entry name" value="DNA_bp_PD1"/>
</dbReference>
<dbReference type="RefSeq" id="WP_008083924.1">
    <property type="nucleotide sequence ID" value="NC_013926.1"/>
</dbReference>
<dbReference type="PROSITE" id="PS51742">
    <property type="entry name" value="PPC"/>
    <property type="match status" value="1"/>
</dbReference>
<dbReference type="Proteomes" id="UP000001400">
    <property type="component" value="Chromosome"/>
</dbReference>
<dbReference type="CDD" id="cd11378">
    <property type="entry name" value="DUF296"/>
    <property type="match status" value="1"/>
</dbReference>
<evidence type="ECO:0000313" key="1">
    <source>
        <dbReference type="EMBL" id="ADD09123.1"/>
    </source>
</evidence>
<dbReference type="PANTHER" id="PTHR34988:SF1">
    <property type="entry name" value="DNA-BINDING PROTEIN"/>
    <property type="match status" value="1"/>
</dbReference>
<organism evidence="1 2">
    <name type="scientific">Aciduliprofundum boonei (strain DSM 19572 / T469)</name>
    <dbReference type="NCBI Taxonomy" id="439481"/>
    <lineage>
        <taxon>Archaea</taxon>
        <taxon>Methanobacteriati</taxon>
        <taxon>Thermoplasmatota</taxon>
        <taxon>DHVE2 group</taxon>
        <taxon>Candidatus Aciduliprofundum</taxon>
    </lineage>
</organism>
<dbReference type="Gene3D" id="3.30.1330.80">
    <property type="entry name" value="Hypothetical protein, similar to alpha- acetolactate decarboxylase, domain 2"/>
    <property type="match status" value="1"/>
</dbReference>
<proteinExistence type="predicted"/>
<dbReference type="PANTHER" id="PTHR34988">
    <property type="entry name" value="PROTEIN, PUTATIVE-RELATED"/>
    <property type="match status" value="1"/>
</dbReference>
<dbReference type="Pfam" id="PF03479">
    <property type="entry name" value="PCC"/>
    <property type="match status" value="1"/>
</dbReference>
<dbReference type="OrthoDB" id="371648at2157"/>
<dbReference type="GeneID" id="8828277"/>